<evidence type="ECO:0000256" key="1">
    <source>
        <dbReference type="ARBA" id="ARBA00006739"/>
    </source>
</evidence>
<proteinExistence type="inferred from homology"/>
<feature type="transmembrane region" description="Helical" evidence="4">
    <location>
        <begin position="252"/>
        <end position="275"/>
    </location>
</feature>
<dbReference type="EMBL" id="FQUZ01000002">
    <property type="protein sequence ID" value="SHE39466.1"/>
    <property type="molecule type" value="Genomic_DNA"/>
</dbReference>
<name>A0A1M4T4P6_9BURK</name>
<feature type="domain" description="Glycosyltransferase 2-like" evidence="5">
    <location>
        <begin position="21"/>
        <end position="240"/>
    </location>
</feature>
<dbReference type="Gene3D" id="3.90.550.10">
    <property type="entry name" value="Spore Coat Polysaccharide Biosynthesis Protein SpsA, Chain A"/>
    <property type="match status" value="1"/>
</dbReference>
<keyword evidence="3 6" id="KW-0808">Transferase</keyword>
<evidence type="ECO:0000256" key="4">
    <source>
        <dbReference type="SAM" id="Phobius"/>
    </source>
</evidence>
<keyword evidence="4" id="KW-1133">Transmembrane helix</keyword>
<feature type="transmembrane region" description="Helical" evidence="4">
    <location>
        <begin position="223"/>
        <end position="240"/>
    </location>
</feature>
<dbReference type="GO" id="GO:0016757">
    <property type="term" value="F:glycosyltransferase activity"/>
    <property type="evidence" value="ECO:0007669"/>
    <property type="project" value="UniProtKB-KW"/>
</dbReference>
<dbReference type="InterPro" id="IPR001173">
    <property type="entry name" value="Glyco_trans_2-like"/>
</dbReference>
<gene>
    <name evidence="6" type="ORF">SAMN02745117_00228</name>
</gene>
<keyword evidence="4" id="KW-0472">Membrane</keyword>
<dbReference type="STRING" id="1122156.SAMN02745117_00228"/>
<dbReference type="SUPFAM" id="SSF53448">
    <property type="entry name" value="Nucleotide-diphospho-sugar transferases"/>
    <property type="match status" value="1"/>
</dbReference>
<protein>
    <submittedName>
        <fullName evidence="6">Glycosyltransferase like family 2</fullName>
    </submittedName>
</protein>
<dbReference type="PANTHER" id="PTHR43630:SF1">
    <property type="entry name" value="POLY-BETA-1,6-N-ACETYL-D-GLUCOSAMINE SYNTHASE"/>
    <property type="match status" value="1"/>
</dbReference>
<sequence>MGGKGKSRTLNNGLPHARGELIVVYDADSTPEPDCVRLLSQTLLADPSLVAVNGKVRTRNWADSVMTRFIAIEFIFFQWIFQGGRWHMFRLSTLMGTNYVIWRDALETLGGFDELSLVDDTEMSFRIFLGKRRIRWVPYAVGWQQDPAPLRIFLKQRSRWTQGNFYVTNKYLPVALTHPFPIGLEILNNVMCYVMFVPALVMSHTALLMGLTGLGGVTIPGPFTLLWLLSFLIYVAQVFFTLSMEERRPQLYFFAVLAYFTYAQLFLVVVFKAAWEMLKGKIKGQGITWYKTERTKEKK</sequence>
<evidence type="ECO:0000313" key="7">
    <source>
        <dbReference type="Proteomes" id="UP000184327"/>
    </source>
</evidence>
<evidence type="ECO:0000256" key="2">
    <source>
        <dbReference type="ARBA" id="ARBA00022676"/>
    </source>
</evidence>
<evidence type="ECO:0000313" key="6">
    <source>
        <dbReference type="EMBL" id="SHE39466.1"/>
    </source>
</evidence>
<dbReference type="AlphaFoldDB" id="A0A1M4T4P6"/>
<dbReference type="InterPro" id="IPR029044">
    <property type="entry name" value="Nucleotide-diphossugar_trans"/>
</dbReference>
<evidence type="ECO:0000256" key="3">
    <source>
        <dbReference type="ARBA" id="ARBA00022679"/>
    </source>
</evidence>
<dbReference type="Proteomes" id="UP000184327">
    <property type="component" value="Unassembled WGS sequence"/>
</dbReference>
<accession>A0A1M4T4P6</accession>
<evidence type="ECO:0000259" key="5">
    <source>
        <dbReference type="Pfam" id="PF13632"/>
    </source>
</evidence>
<keyword evidence="2" id="KW-0328">Glycosyltransferase</keyword>
<dbReference type="CDD" id="cd06423">
    <property type="entry name" value="CESA_like"/>
    <property type="match status" value="1"/>
</dbReference>
<organism evidence="6 7">
    <name type="scientific">Lampropedia hyalina DSM 16112</name>
    <dbReference type="NCBI Taxonomy" id="1122156"/>
    <lineage>
        <taxon>Bacteria</taxon>
        <taxon>Pseudomonadati</taxon>
        <taxon>Pseudomonadota</taxon>
        <taxon>Betaproteobacteria</taxon>
        <taxon>Burkholderiales</taxon>
        <taxon>Comamonadaceae</taxon>
        <taxon>Lampropedia</taxon>
    </lineage>
</organism>
<feature type="transmembrane region" description="Helical" evidence="4">
    <location>
        <begin position="186"/>
        <end position="211"/>
    </location>
</feature>
<dbReference type="Pfam" id="PF13632">
    <property type="entry name" value="Glyco_trans_2_3"/>
    <property type="match status" value="1"/>
</dbReference>
<feature type="transmembrane region" description="Helical" evidence="4">
    <location>
        <begin position="65"/>
        <end position="81"/>
    </location>
</feature>
<dbReference type="PANTHER" id="PTHR43630">
    <property type="entry name" value="POLY-BETA-1,6-N-ACETYL-D-GLUCOSAMINE SYNTHASE"/>
    <property type="match status" value="1"/>
</dbReference>
<comment type="similarity">
    <text evidence="1">Belongs to the glycosyltransferase 2 family.</text>
</comment>
<keyword evidence="4" id="KW-0812">Transmembrane</keyword>
<keyword evidence="7" id="KW-1185">Reference proteome</keyword>
<reference evidence="6 7" key="1">
    <citation type="submission" date="2016-11" db="EMBL/GenBank/DDBJ databases">
        <authorList>
            <person name="Jaros S."/>
            <person name="Januszkiewicz K."/>
            <person name="Wedrychowicz H."/>
        </authorList>
    </citation>
    <scope>NUCLEOTIDE SEQUENCE [LARGE SCALE GENOMIC DNA]</scope>
    <source>
        <strain evidence="6 7">DSM 16112</strain>
    </source>
</reference>